<dbReference type="EMBL" id="JAAGAX010000007">
    <property type="protein sequence ID" value="KAF2308778.1"/>
    <property type="molecule type" value="Genomic_DNA"/>
</dbReference>
<accession>A0A6A6M8C7</accession>
<proteinExistence type="predicted"/>
<name>A0A6A6M8C7_HEVBR</name>
<evidence type="ECO:0000313" key="2">
    <source>
        <dbReference type="EMBL" id="KAF2308778.1"/>
    </source>
</evidence>
<sequence length="198" mass="22787">MGGGEESVRMDPYYLCTFDILDYARDFDCDPCSIVAEEEPKAPIHNTGQEDVDLDSSEDVSYQISSQDGERRKANSNDEDLQGLSDEEEFLDTLEEELLEAEHRRCGKHIYQAWAKKWRGTERRKNFGLLLSLPLRHAKSKFISYHKPESQVKNAADVTRDLGFKAKSLRWKGKQAISTLQLEKSRIGHMMTRRNTSQ</sequence>
<organism evidence="2 3">
    <name type="scientific">Hevea brasiliensis</name>
    <name type="common">Para rubber tree</name>
    <name type="synonym">Siphonia brasiliensis</name>
    <dbReference type="NCBI Taxonomy" id="3981"/>
    <lineage>
        <taxon>Eukaryota</taxon>
        <taxon>Viridiplantae</taxon>
        <taxon>Streptophyta</taxon>
        <taxon>Embryophyta</taxon>
        <taxon>Tracheophyta</taxon>
        <taxon>Spermatophyta</taxon>
        <taxon>Magnoliopsida</taxon>
        <taxon>eudicotyledons</taxon>
        <taxon>Gunneridae</taxon>
        <taxon>Pentapetalae</taxon>
        <taxon>rosids</taxon>
        <taxon>fabids</taxon>
        <taxon>Malpighiales</taxon>
        <taxon>Euphorbiaceae</taxon>
        <taxon>Crotonoideae</taxon>
        <taxon>Micrandreae</taxon>
        <taxon>Hevea</taxon>
    </lineage>
</organism>
<feature type="region of interest" description="Disordered" evidence="1">
    <location>
        <begin position="40"/>
        <end position="86"/>
    </location>
</feature>
<keyword evidence="3" id="KW-1185">Reference proteome</keyword>
<reference evidence="2 3" key="1">
    <citation type="journal article" date="2020" name="Mol. Plant">
        <title>The Chromosome-Based Rubber Tree Genome Provides New Insights into Spurge Genome Evolution and Rubber Biosynthesis.</title>
        <authorList>
            <person name="Liu J."/>
            <person name="Shi C."/>
            <person name="Shi C.C."/>
            <person name="Li W."/>
            <person name="Zhang Q.J."/>
            <person name="Zhang Y."/>
            <person name="Li K."/>
            <person name="Lu H.F."/>
            <person name="Shi C."/>
            <person name="Zhu S.T."/>
            <person name="Xiao Z.Y."/>
            <person name="Nan H."/>
            <person name="Yue Y."/>
            <person name="Zhu X.G."/>
            <person name="Wu Y."/>
            <person name="Hong X.N."/>
            <person name="Fan G.Y."/>
            <person name="Tong Y."/>
            <person name="Zhang D."/>
            <person name="Mao C.L."/>
            <person name="Liu Y.L."/>
            <person name="Hao S.J."/>
            <person name="Liu W.Q."/>
            <person name="Lv M.Q."/>
            <person name="Zhang H.B."/>
            <person name="Liu Y."/>
            <person name="Hu-Tang G.R."/>
            <person name="Wang J.P."/>
            <person name="Wang J.H."/>
            <person name="Sun Y.H."/>
            <person name="Ni S.B."/>
            <person name="Chen W.B."/>
            <person name="Zhang X.C."/>
            <person name="Jiao Y.N."/>
            <person name="Eichler E.E."/>
            <person name="Li G.H."/>
            <person name="Liu X."/>
            <person name="Gao L.Z."/>
        </authorList>
    </citation>
    <scope>NUCLEOTIDE SEQUENCE [LARGE SCALE GENOMIC DNA]</scope>
    <source>
        <strain evidence="3">cv. GT1</strain>
        <tissue evidence="2">Leaf</tissue>
    </source>
</reference>
<evidence type="ECO:0000313" key="3">
    <source>
        <dbReference type="Proteomes" id="UP000467840"/>
    </source>
</evidence>
<gene>
    <name evidence="2" type="ORF">GH714_017738</name>
</gene>
<comment type="caution">
    <text evidence="2">The sequence shown here is derived from an EMBL/GenBank/DDBJ whole genome shotgun (WGS) entry which is preliminary data.</text>
</comment>
<protein>
    <submittedName>
        <fullName evidence="2">Uncharacterized protein</fullName>
    </submittedName>
</protein>
<evidence type="ECO:0000256" key="1">
    <source>
        <dbReference type="SAM" id="MobiDB-lite"/>
    </source>
</evidence>
<dbReference type="Proteomes" id="UP000467840">
    <property type="component" value="Chromosome 17"/>
</dbReference>
<dbReference type="AlphaFoldDB" id="A0A6A6M8C7"/>
<feature type="compositionally biased region" description="Acidic residues" evidence="1">
    <location>
        <begin position="77"/>
        <end position="86"/>
    </location>
</feature>